<sequence>MDTTRTIKLVAVFEALKGLVALSAASGVLMLIHKDLHTLAIRLVEHAHLNPASKFPNIFIVAAGHLQNGRLLLLAVGAAAYSAIRIVEAYGLFCGRIWAELFAAISGAVYIPFEIVALIRHAGWTSLGALLANAVVVYIMVNAMERGRSVNIGRRPN</sequence>
<evidence type="ECO:0000256" key="1">
    <source>
        <dbReference type="SAM" id="Phobius"/>
    </source>
</evidence>
<feature type="transmembrane region" description="Helical" evidence="1">
    <location>
        <begin position="71"/>
        <end position="90"/>
    </location>
</feature>
<evidence type="ECO:0008006" key="4">
    <source>
        <dbReference type="Google" id="ProtNLM"/>
    </source>
</evidence>
<evidence type="ECO:0000313" key="3">
    <source>
        <dbReference type="Proteomes" id="UP000242219"/>
    </source>
</evidence>
<keyword evidence="3" id="KW-1185">Reference proteome</keyword>
<dbReference type="Proteomes" id="UP000242219">
    <property type="component" value="Unassembled WGS sequence"/>
</dbReference>
<dbReference type="InterPro" id="IPR021125">
    <property type="entry name" value="DUF2127"/>
</dbReference>
<feature type="transmembrane region" description="Helical" evidence="1">
    <location>
        <begin position="125"/>
        <end position="144"/>
    </location>
</feature>
<comment type="caution">
    <text evidence="2">The sequence shown here is derived from an EMBL/GenBank/DDBJ whole genome shotgun (WGS) entry which is preliminary data.</text>
</comment>
<accession>A0A1V6M2I9</accession>
<keyword evidence="1" id="KW-0812">Transmembrane</keyword>
<proteinExistence type="predicted"/>
<reference evidence="2 3" key="1">
    <citation type="journal article" date="2016" name="Genome Announc.">
        <title>Draft Genome Sequence of the Anaerobic Ammonium-Oxidizing Bacterium 'Candidatus Brocadia sp. 40'.</title>
        <authorList>
            <person name="Ali M."/>
            <person name="Haroon M.F."/>
            <person name="Narita Y."/>
            <person name="Zhang L."/>
            <person name="Rangel Shaw D."/>
            <person name="Okabe S."/>
            <person name="Saikaly P.E."/>
        </authorList>
    </citation>
    <scope>NUCLEOTIDE SEQUENCE [LARGE SCALE GENOMIC DNA]</scope>
    <source>
        <strain evidence="2 3">40</strain>
    </source>
</reference>
<dbReference type="AlphaFoldDB" id="A0A1V6M2I9"/>
<feature type="transmembrane region" description="Helical" evidence="1">
    <location>
        <begin position="12"/>
        <end position="32"/>
    </location>
</feature>
<dbReference type="RefSeq" id="WP_070066219.1">
    <property type="nucleotide sequence ID" value="NZ_MJUW02000026.1"/>
</dbReference>
<keyword evidence="1" id="KW-0472">Membrane</keyword>
<evidence type="ECO:0000313" key="2">
    <source>
        <dbReference type="EMBL" id="OQD46634.1"/>
    </source>
</evidence>
<dbReference type="EMBL" id="MJUW02000026">
    <property type="protein sequence ID" value="OQD46634.1"/>
    <property type="molecule type" value="Genomic_DNA"/>
</dbReference>
<protein>
    <recommendedName>
        <fullName evidence="4">DUF2127 domain-containing protein</fullName>
    </recommendedName>
</protein>
<name>A0A1V6M2I9_9BACT</name>
<gene>
    <name evidence="2" type="ORF">BIY37_02305</name>
</gene>
<dbReference type="Pfam" id="PF09900">
    <property type="entry name" value="DUF2127"/>
    <property type="match status" value="1"/>
</dbReference>
<organism evidence="2 3">
    <name type="scientific">Candidatus Brocadia sapporoensis</name>
    <dbReference type="NCBI Taxonomy" id="392547"/>
    <lineage>
        <taxon>Bacteria</taxon>
        <taxon>Pseudomonadati</taxon>
        <taxon>Planctomycetota</taxon>
        <taxon>Candidatus Brocadiia</taxon>
        <taxon>Candidatus Brocadiales</taxon>
        <taxon>Candidatus Brocadiaceae</taxon>
        <taxon>Candidatus Brocadia</taxon>
    </lineage>
</organism>
<feature type="transmembrane region" description="Helical" evidence="1">
    <location>
        <begin position="97"/>
        <end position="119"/>
    </location>
</feature>
<keyword evidence="1" id="KW-1133">Transmembrane helix</keyword>